<comment type="subcellular location">
    <subcellularLocation>
        <location evidence="1">Nucleus</location>
    </subcellularLocation>
</comment>
<dbReference type="SUPFAM" id="SSF57903">
    <property type="entry name" value="FYVE/PHD zinc finger"/>
    <property type="match status" value="1"/>
</dbReference>
<evidence type="ECO:0000256" key="12">
    <source>
        <dbReference type="PROSITE-ProRule" id="PRU00146"/>
    </source>
</evidence>
<evidence type="ECO:0000256" key="10">
    <source>
        <dbReference type="ARBA" id="ARBA00052048"/>
    </source>
</evidence>
<keyword evidence="6 12" id="KW-0863">Zinc-finger</keyword>
<evidence type="ECO:0000259" key="15">
    <source>
        <dbReference type="PROSITE" id="PS50280"/>
    </source>
</evidence>
<evidence type="ECO:0000256" key="9">
    <source>
        <dbReference type="ARBA" id="ARBA00023242"/>
    </source>
</evidence>
<organism evidence="16">
    <name type="scientific">Glycine soja</name>
    <name type="common">Wild soybean</name>
    <dbReference type="NCBI Taxonomy" id="3848"/>
    <lineage>
        <taxon>Eukaryota</taxon>
        <taxon>Viridiplantae</taxon>
        <taxon>Streptophyta</taxon>
        <taxon>Embryophyta</taxon>
        <taxon>Tracheophyta</taxon>
        <taxon>Spermatophyta</taxon>
        <taxon>Magnoliopsida</taxon>
        <taxon>eudicotyledons</taxon>
        <taxon>Gunneridae</taxon>
        <taxon>Pentapetalae</taxon>
        <taxon>rosids</taxon>
        <taxon>fabids</taxon>
        <taxon>Fabales</taxon>
        <taxon>Fabaceae</taxon>
        <taxon>Papilionoideae</taxon>
        <taxon>50 kb inversion clade</taxon>
        <taxon>NPAAA clade</taxon>
        <taxon>indigoferoid/millettioid clade</taxon>
        <taxon>Phaseoleae</taxon>
        <taxon>Glycine</taxon>
        <taxon>Glycine subgen. Soja</taxon>
    </lineage>
</organism>
<sequence>MASSLGRRRTHAPKASSTLNDDVSCEECGGGHSPSKLLLCDKCDRGYHLFCLRPILPSVPKGSWFCPSCSNHKPKSFPLVQTKIIDFFRIQRSPEALSNQDTRRKRKRGGGLVVSKKKRKLLAFVPSEDPNRRLEQMASLATALTKTRTEFSNQLTYMLGMAPRSANRPALERGGMQVLSKEDTETLNLCKRMMERGEWPPLMVVFDPLEGFTVEADRSIKDLTIITEYVGDVDFLKNRENDDGDSIMTLLSASDPSRTLVICPDKRSNIARFINGINNHTPEGKKKQNLKCVRFDVGGECRVLLIANRDITKGERLYYDYNGDEHEYPTEHFV</sequence>
<dbReference type="EC" id="2.1.1.369" evidence="11"/>
<evidence type="ECO:0000256" key="3">
    <source>
        <dbReference type="ARBA" id="ARBA00022679"/>
    </source>
</evidence>
<dbReference type="InterPro" id="IPR019787">
    <property type="entry name" value="Znf_PHD-finger"/>
</dbReference>
<dbReference type="GO" id="GO:0006275">
    <property type="term" value="P:regulation of DNA replication"/>
    <property type="evidence" value="ECO:0007669"/>
    <property type="project" value="UniProtKB-ARBA"/>
</dbReference>
<evidence type="ECO:0000256" key="5">
    <source>
        <dbReference type="ARBA" id="ARBA00022723"/>
    </source>
</evidence>
<keyword evidence="7" id="KW-0862">Zinc</keyword>
<dbReference type="FunFam" id="2.170.270.10:FF:000038">
    <property type="entry name" value="Histone-lysine N-methyltransferase ATXR5"/>
    <property type="match status" value="1"/>
</dbReference>
<keyword evidence="9" id="KW-0539">Nucleus</keyword>
<dbReference type="PROSITE" id="PS50016">
    <property type="entry name" value="ZF_PHD_2"/>
    <property type="match status" value="1"/>
</dbReference>
<evidence type="ECO:0000256" key="7">
    <source>
        <dbReference type="ARBA" id="ARBA00022833"/>
    </source>
</evidence>
<comment type="catalytic activity">
    <reaction evidence="10">
        <text>L-lysyl(27)-[histone H3] + S-adenosyl-L-methionine = N(6)-methyl-L-lysyl(27)-[histone H3] + S-adenosyl-L-homocysteine + H(+)</text>
        <dbReference type="Rhea" id="RHEA:60296"/>
        <dbReference type="Rhea" id="RHEA-COMP:15544"/>
        <dbReference type="Rhea" id="RHEA-COMP:15548"/>
        <dbReference type="ChEBI" id="CHEBI:15378"/>
        <dbReference type="ChEBI" id="CHEBI:29969"/>
        <dbReference type="ChEBI" id="CHEBI:57856"/>
        <dbReference type="ChEBI" id="CHEBI:59789"/>
        <dbReference type="ChEBI" id="CHEBI:61929"/>
        <dbReference type="EC" id="2.1.1.369"/>
    </reaction>
</comment>
<keyword evidence="8" id="KW-0156">Chromatin regulator</keyword>
<keyword evidence="5" id="KW-0479">Metal-binding</keyword>
<evidence type="ECO:0000256" key="11">
    <source>
        <dbReference type="ARBA" id="ARBA00066815"/>
    </source>
</evidence>
<dbReference type="Gene3D" id="3.30.40.10">
    <property type="entry name" value="Zinc/RING finger domain, C3HC4 (zinc finger)"/>
    <property type="match status" value="1"/>
</dbReference>
<feature type="compositionally biased region" description="Basic residues" evidence="13">
    <location>
        <begin position="1"/>
        <end position="12"/>
    </location>
</feature>
<dbReference type="EMBL" id="KN653480">
    <property type="protein sequence ID" value="KHN27201.1"/>
    <property type="molecule type" value="Genomic_DNA"/>
</dbReference>
<evidence type="ECO:0000256" key="13">
    <source>
        <dbReference type="SAM" id="MobiDB-lite"/>
    </source>
</evidence>
<dbReference type="Gene3D" id="2.170.270.10">
    <property type="entry name" value="SET domain"/>
    <property type="match status" value="1"/>
</dbReference>
<dbReference type="InterPro" id="IPR001965">
    <property type="entry name" value="Znf_PHD"/>
</dbReference>
<evidence type="ECO:0000313" key="16">
    <source>
        <dbReference type="EMBL" id="KHN27201.1"/>
    </source>
</evidence>
<reference evidence="16" key="1">
    <citation type="submission" date="2014-07" db="EMBL/GenBank/DDBJ databases">
        <title>Identification of a novel salt tolerance gene in wild soybean by whole-genome sequencing.</title>
        <authorList>
            <person name="Lam H.-M."/>
            <person name="Qi X."/>
            <person name="Li M.-W."/>
            <person name="Liu X."/>
            <person name="Xie M."/>
            <person name="Ni M."/>
            <person name="Xu X."/>
        </authorList>
    </citation>
    <scope>NUCLEOTIDE SEQUENCE [LARGE SCALE GENOMIC DNA]</scope>
    <source>
        <tissue evidence="16">Root</tissue>
    </source>
</reference>
<feature type="domain" description="SET" evidence="15">
    <location>
        <begin position="200"/>
        <end position="322"/>
    </location>
</feature>
<dbReference type="PANTHER" id="PTHR48442">
    <property type="entry name" value="SET DOMAIN-CONTAINING PROTEIN"/>
    <property type="match status" value="1"/>
</dbReference>
<dbReference type="InterPro" id="IPR019786">
    <property type="entry name" value="Zinc_finger_PHD-type_CS"/>
</dbReference>
<dbReference type="PROSITE" id="PS50280">
    <property type="entry name" value="SET"/>
    <property type="match status" value="1"/>
</dbReference>
<keyword evidence="4" id="KW-0949">S-adenosyl-L-methionine</keyword>
<dbReference type="Proteomes" id="UP000053555">
    <property type="component" value="Unassembled WGS sequence"/>
</dbReference>
<dbReference type="InterPro" id="IPR053114">
    <property type="entry name" value="ATXR5/ATXR6"/>
</dbReference>
<protein>
    <recommendedName>
        <fullName evidence="11">[histone H3]-lysine(27) N-methyltransferase</fullName>
        <ecNumber evidence="11">2.1.1.369</ecNumber>
    </recommendedName>
</protein>
<dbReference type="GO" id="GO:0008270">
    <property type="term" value="F:zinc ion binding"/>
    <property type="evidence" value="ECO:0007669"/>
    <property type="project" value="UniProtKB-KW"/>
</dbReference>
<evidence type="ECO:0000256" key="8">
    <source>
        <dbReference type="ARBA" id="ARBA00022853"/>
    </source>
</evidence>
<dbReference type="PANTHER" id="PTHR48442:SF1">
    <property type="entry name" value="SET DOMAIN-CONTAINING PROTEIN"/>
    <property type="match status" value="1"/>
</dbReference>
<dbReference type="PROSITE" id="PS01359">
    <property type="entry name" value="ZF_PHD_1"/>
    <property type="match status" value="1"/>
</dbReference>
<dbReference type="GO" id="GO:0032259">
    <property type="term" value="P:methylation"/>
    <property type="evidence" value="ECO:0007669"/>
    <property type="project" value="UniProtKB-KW"/>
</dbReference>
<keyword evidence="2 16" id="KW-0489">Methyltransferase</keyword>
<dbReference type="GO" id="GO:0140953">
    <property type="term" value="F:histone H3K27 monomethyltransferase activity"/>
    <property type="evidence" value="ECO:0007669"/>
    <property type="project" value="UniProtKB-EC"/>
</dbReference>
<dbReference type="CDD" id="cd10539">
    <property type="entry name" value="SET_ATXR5_6-like"/>
    <property type="match status" value="1"/>
</dbReference>
<dbReference type="GO" id="GO:0005634">
    <property type="term" value="C:nucleus"/>
    <property type="evidence" value="ECO:0007669"/>
    <property type="project" value="UniProtKB-SubCell"/>
</dbReference>
<dbReference type="Pfam" id="PF00856">
    <property type="entry name" value="SET"/>
    <property type="match status" value="1"/>
</dbReference>
<feature type="domain" description="PHD-type" evidence="14">
    <location>
        <begin position="22"/>
        <end position="72"/>
    </location>
</feature>
<dbReference type="CDD" id="cd15543">
    <property type="entry name" value="PHD_RSF1"/>
    <property type="match status" value="1"/>
</dbReference>
<dbReference type="SMART" id="SM00249">
    <property type="entry name" value="PHD"/>
    <property type="match status" value="1"/>
</dbReference>
<evidence type="ECO:0000256" key="6">
    <source>
        <dbReference type="ARBA" id="ARBA00022771"/>
    </source>
</evidence>
<accession>A0A0B2QZV0</accession>
<dbReference type="GO" id="GO:0051726">
    <property type="term" value="P:regulation of cell cycle"/>
    <property type="evidence" value="ECO:0007669"/>
    <property type="project" value="UniProtKB-ARBA"/>
</dbReference>
<dbReference type="InterPro" id="IPR046341">
    <property type="entry name" value="SET_dom_sf"/>
</dbReference>
<evidence type="ECO:0000256" key="2">
    <source>
        <dbReference type="ARBA" id="ARBA00022603"/>
    </source>
</evidence>
<name>A0A0B2QZV0_GLYSO</name>
<evidence type="ECO:0000256" key="4">
    <source>
        <dbReference type="ARBA" id="ARBA00022691"/>
    </source>
</evidence>
<proteinExistence type="predicted"/>
<evidence type="ECO:0000256" key="1">
    <source>
        <dbReference type="ARBA" id="ARBA00004123"/>
    </source>
</evidence>
<feature type="region of interest" description="Disordered" evidence="13">
    <location>
        <begin position="1"/>
        <end position="25"/>
    </location>
</feature>
<dbReference type="Pfam" id="PF00628">
    <property type="entry name" value="PHD"/>
    <property type="match status" value="1"/>
</dbReference>
<dbReference type="InterPro" id="IPR001214">
    <property type="entry name" value="SET_dom"/>
</dbReference>
<keyword evidence="3 16" id="KW-0808">Transferase</keyword>
<evidence type="ECO:0000259" key="14">
    <source>
        <dbReference type="PROSITE" id="PS50016"/>
    </source>
</evidence>
<gene>
    <name evidence="16" type="ORF">glysoja_025485</name>
</gene>
<dbReference type="SUPFAM" id="SSF82199">
    <property type="entry name" value="SET domain"/>
    <property type="match status" value="1"/>
</dbReference>
<dbReference type="AlphaFoldDB" id="A0A0B2QZV0"/>
<dbReference type="InterPro" id="IPR011011">
    <property type="entry name" value="Znf_FYVE_PHD"/>
</dbReference>
<dbReference type="InterPro" id="IPR013083">
    <property type="entry name" value="Znf_RING/FYVE/PHD"/>
</dbReference>